<feature type="domain" description="NADH:quinone oxidoreductase/Mrp antiporter transmembrane" evidence="12">
    <location>
        <begin position="149"/>
        <end position="423"/>
    </location>
</feature>
<protein>
    <submittedName>
        <fullName evidence="16">Multicomponent Na+:H+ antiporter subunit A</fullName>
    </submittedName>
</protein>
<feature type="transmembrane region" description="Helical" evidence="11">
    <location>
        <begin position="155"/>
        <end position="175"/>
    </location>
</feature>
<evidence type="ECO:0000256" key="1">
    <source>
        <dbReference type="ARBA" id="ARBA00004651"/>
    </source>
</evidence>
<evidence type="ECO:0000256" key="5">
    <source>
        <dbReference type="ARBA" id="ARBA00022692"/>
    </source>
</evidence>
<feature type="transmembrane region" description="Helical" evidence="11">
    <location>
        <begin position="341"/>
        <end position="366"/>
    </location>
</feature>
<feature type="transmembrane region" description="Helical" evidence="11">
    <location>
        <begin position="290"/>
        <end position="311"/>
    </location>
</feature>
<evidence type="ECO:0000256" key="4">
    <source>
        <dbReference type="ARBA" id="ARBA00022475"/>
    </source>
</evidence>
<feature type="transmembrane region" description="Helical" evidence="11">
    <location>
        <begin position="23"/>
        <end position="42"/>
    </location>
</feature>
<dbReference type="GO" id="GO:0005886">
    <property type="term" value="C:plasma membrane"/>
    <property type="evidence" value="ECO:0007669"/>
    <property type="project" value="UniProtKB-SubCell"/>
</dbReference>
<feature type="transmembrane region" description="Helical" evidence="11">
    <location>
        <begin position="187"/>
        <end position="210"/>
    </location>
</feature>
<keyword evidence="5 9" id="KW-0812">Transmembrane</keyword>
<comment type="subcellular location">
    <subcellularLocation>
        <location evidence="1">Cell membrane</location>
        <topology evidence="1">Multi-pass membrane protein</topology>
    </subcellularLocation>
    <subcellularLocation>
        <location evidence="9">Membrane</location>
        <topology evidence="9">Multi-pass membrane protein</topology>
    </subcellularLocation>
</comment>
<evidence type="ECO:0000259" key="12">
    <source>
        <dbReference type="Pfam" id="PF00361"/>
    </source>
</evidence>
<dbReference type="InterPro" id="IPR025383">
    <property type="entry name" value="MrpA_C/MbhD"/>
</dbReference>
<organism evidence="16 17">
    <name type="scientific">Saccharopolyspora gloriosae</name>
    <dbReference type="NCBI Taxonomy" id="455344"/>
    <lineage>
        <taxon>Bacteria</taxon>
        <taxon>Bacillati</taxon>
        <taxon>Actinomycetota</taxon>
        <taxon>Actinomycetes</taxon>
        <taxon>Pseudonocardiales</taxon>
        <taxon>Pseudonocardiaceae</taxon>
        <taxon>Saccharopolyspora</taxon>
    </lineage>
</organism>
<dbReference type="Pfam" id="PF00662">
    <property type="entry name" value="Proton_antipo_N"/>
    <property type="match status" value="1"/>
</dbReference>
<dbReference type="GO" id="GO:0006811">
    <property type="term" value="P:monoatomic ion transport"/>
    <property type="evidence" value="ECO:0007669"/>
    <property type="project" value="UniProtKB-KW"/>
</dbReference>
<dbReference type="PANTHER" id="PTHR43373:SF1">
    <property type="entry name" value="NA(+)_H(+) ANTIPORTER SUBUNIT A"/>
    <property type="match status" value="1"/>
</dbReference>
<dbReference type="PRINTS" id="PR01435">
    <property type="entry name" value="NPOXDRDTASE5"/>
</dbReference>
<dbReference type="InterPro" id="IPR001516">
    <property type="entry name" value="Proton_antipo_N"/>
</dbReference>
<evidence type="ECO:0000256" key="10">
    <source>
        <dbReference type="SAM" id="MobiDB-lite"/>
    </source>
</evidence>
<keyword evidence="3" id="KW-0050">Antiport</keyword>
<evidence type="ECO:0000256" key="2">
    <source>
        <dbReference type="ARBA" id="ARBA00022448"/>
    </source>
</evidence>
<reference evidence="16 17" key="1">
    <citation type="submission" date="2020-08" db="EMBL/GenBank/DDBJ databases">
        <title>Sequencing the genomes of 1000 actinobacteria strains.</title>
        <authorList>
            <person name="Klenk H.-P."/>
        </authorList>
    </citation>
    <scope>NUCLEOTIDE SEQUENCE [LARGE SCALE GENOMIC DNA]</scope>
    <source>
        <strain evidence="16 17">DSM 45582</strain>
    </source>
</reference>
<dbReference type="AlphaFoldDB" id="A0A840NL87"/>
<feature type="transmembrane region" description="Helical" evidence="11">
    <location>
        <begin position="49"/>
        <end position="67"/>
    </location>
</feature>
<feature type="transmembrane region" description="Helical" evidence="11">
    <location>
        <begin position="426"/>
        <end position="448"/>
    </location>
</feature>
<feature type="transmembrane region" description="Helical" evidence="11">
    <location>
        <begin position="611"/>
        <end position="631"/>
    </location>
</feature>
<evidence type="ECO:0000256" key="11">
    <source>
        <dbReference type="SAM" id="Phobius"/>
    </source>
</evidence>
<keyword evidence="6 11" id="KW-1133">Transmembrane helix</keyword>
<keyword evidence="2" id="KW-0813">Transport</keyword>
<feature type="transmembrane region" description="Helical" evidence="11">
    <location>
        <begin position="764"/>
        <end position="781"/>
    </location>
</feature>
<evidence type="ECO:0000313" key="17">
    <source>
        <dbReference type="Proteomes" id="UP000580474"/>
    </source>
</evidence>
<dbReference type="InterPro" id="IPR050616">
    <property type="entry name" value="CPA3_Na-H_Antiporter_A"/>
</dbReference>
<feature type="transmembrane region" description="Helical" evidence="11">
    <location>
        <begin position="98"/>
        <end position="120"/>
    </location>
</feature>
<feature type="transmembrane region" description="Helical" evidence="11">
    <location>
        <begin position="663"/>
        <end position="682"/>
    </location>
</feature>
<feature type="transmembrane region" description="Helical" evidence="11">
    <location>
        <begin position="468"/>
        <end position="487"/>
    </location>
</feature>
<feature type="transmembrane region" description="Helical" evidence="11">
    <location>
        <begin position="518"/>
        <end position="536"/>
    </location>
</feature>
<sequence length="818" mass="85621">MSDEQFHGVAWSTVVDHRLAEEVPLSAFVLVHLLVALALPAVARRNTRAAFAIAAVPPAAALTWVLARSGSVLSGDAVVEQIPWAPLLGLEFTFRLDALALLMTLLVAGIGVLVLVYSIGYFQPGSGDARRSAPLLLAFAGAMFGLVLADDLLTVYVFWELTTICSFLLVGQAGISRESRRSALQALMITTMGGLAMLLGFVVLGEAAGTYRISEIIDEPPGGAQLAVAATLILVGALTKSAQMPFHNWLPTAMVAPTPISAYLHAASMVKAGIFLVARLGPVFVGVPQWWVPTLVFGLFTMVVGGWRALHETDLKKLLAYGTVSQLGFLMVLVGQGTYAAALAGAAMLLAHGMFKATLFLVVGAVDHQAGTRDVRELSGLGRRMPALAIIALLAAASMAGLPPMLGFLGKEAAFGAFLGTGGGGLLVDFVLVLGSVFTVAYSARLLWGAFGDKPGVHPTAAKPPNALLLVPAAVPAFAGVVLGVGYPLTDELAGSYAAVFGAGADAPHLELWHGFELPLLFSVLAVAAGLWAHAARARLTAVRNRLPKLLDAQRGYERMMALLERTAVGVTGRTQVGSLPTYLAIILLTVLAVPGSVLLYHAHIPDDMRLYHNLLQVPLAVLVIIAAIAAVRAKRRLTAVLVVGVIGYGIGGLFIVDGGPDVALAQFLVETLTMVAFVFVLRRLPTRFTKGDAARSLRWPKLALSVAGGVVIALAAVLFSAARQRPPDVSADFIAQSEKGAGATNVVNAILVDFRAFDTVGEISVLAVAATGVASLVLASRFDRRRRSTRGAAAVASAEKPGAVLSGNGHRHEEVQE</sequence>
<name>A0A840NL87_9PSEU</name>
<keyword evidence="4" id="KW-1003">Cell membrane</keyword>
<feature type="transmembrane region" description="Helical" evidence="11">
    <location>
        <begin position="638"/>
        <end position="657"/>
    </location>
</feature>
<keyword evidence="8 11" id="KW-0472">Membrane</keyword>
<evidence type="ECO:0000256" key="9">
    <source>
        <dbReference type="RuleBase" id="RU000320"/>
    </source>
</evidence>
<evidence type="ECO:0000256" key="8">
    <source>
        <dbReference type="ARBA" id="ARBA00023136"/>
    </source>
</evidence>
<feature type="transmembrane region" description="Helical" evidence="11">
    <location>
        <begin position="583"/>
        <end position="605"/>
    </location>
</feature>
<dbReference type="Pfam" id="PF00361">
    <property type="entry name" value="Proton_antipo_M"/>
    <property type="match status" value="1"/>
</dbReference>
<evidence type="ECO:0000256" key="7">
    <source>
        <dbReference type="ARBA" id="ARBA00023065"/>
    </source>
</evidence>
<dbReference type="InterPro" id="IPR001750">
    <property type="entry name" value="ND/Mrp_TM"/>
</dbReference>
<feature type="transmembrane region" description="Helical" evidence="11">
    <location>
        <begin position="387"/>
        <end position="406"/>
    </location>
</feature>
<evidence type="ECO:0000259" key="15">
    <source>
        <dbReference type="Pfam" id="PF20501"/>
    </source>
</evidence>
<gene>
    <name evidence="16" type="ORF">BJ969_004919</name>
</gene>
<dbReference type="PRINTS" id="PR01434">
    <property type="entry name" value="NADHDHGNASE5"/>
</dbReference>
<evidence type="ECO:0000259" key="14">
    <source>
        <dbReference type="Pfam" id="PF13244"/>
    </source>
</evidence>
<proteinExistence type="predicted"/>
<comment type="caution">
    <text evidence="16">The sequence shown here is derived from an EMBL/GenBank/DDBJ whole genome shotgun (WGS) entry which is preliminary data.</text>
</comment>
<feature type="transmembrane region" description="Helical" evidence="11">
    <location>
        <begin position="703"/>
        <end position="723"/>
    </location>
</feature>
<feature type="domain" description="NADH-Ubiquinone oxidoreductase (complex I) chain 5 N-terminal" evidence="13">
    <location>
        <begin position="89"/>
        <end position="122"/>
    </location>
</feature>
<keyword evidence="17" id="KW-1185">Reference proteome</keyword>
<feature type="domain" description="MrpA C-terminal/MbhD" evidence="14">
    <location>
        <begin position="622"/>
        <end position="686"/>
    </location>
</feature>
<keyword evidence="7" id="KW-0406">Ion transport</keyword>
<dbReference type="Pfam" id="PF13244">
    <property type="entry name" value="MbhD"/>
    <property type="match status" value="1"/>
</dbReference>
<evidence type="ECO:0000259" key="13">
    <source>
        <dbReference type="Pfam" id="PF00662"/>
    </source>
</evidence>
<feature type="transmembrane region" description="Helical" evidence="11">
    <location>
        <begin position="318"/>
        <end position="335"/>
    </location>
</feature>
<evidence type="ECO:0000313" key="16">
    <source>
        <dbReference type="EMBL" id="MBB5071831.1"/>
    </source>
</evidence>
<evidence type="ECO:0000256" key="3">
    <source>
        <dbReference type="ARBA" id="ARBA00022449"/>
    </source>
</evidence>
<feature type="transmembrane region" description="Helical" evidence="11">
    <location>
        <begin position="222"/>
        <end position="239"/>
    </location>
</feature>
<accession>A0A840NL87</accession>
<dbReference type="GO" id="GO:0015297">
    <property type="term" value="F:antiporter activity"/>
    <property type="evidence" value="ECO:0007669"/>
    <property type="project" value="UniProtKB-KW"/>
</dbReference>
<feature type="transmembrane region" description="Helical" evidence="11">
    <location>
        <begin position="132"/>
        <end position="149"/>
    </location>
</feature>
<dbReference type="Pfam" id="PF20501">
    <property type="entry name" value="MbhE"/>
    <property type="match status" value="1"/>
</dbReference>
<feature type="domain" description="MrpA C-terminal/MbhE" evidence="15">
    <location>
        <begin position="702"/>
        <end position="783"/>
    </location>
</feature>
<dbReference type="PANTHER" id="PTHR43373">
    <property type="entry name" value="NA(+)/H(+) ANTIPORTER SUBUNIT"/>
    <property type="match status" value="1"/>
</dbReference>
<evidence type="ECO:0000256" key="6">
    <source>
        <dbReference type="ARBA" id="ARBA00022989"/>
    </source>
</evidence>
<feature type="region of interest" description="Disordered" evidence="10">
    <location>
        <begin position="792"/>
        <end position="818"/>
    </location>
</feature>
<dbReference type="Proteomes" id="UP000580474">
    <property type="component" value="Unassembled WGS sequence"/>
</dbReference>
<dbReference type="InterPro" id="IPR046806">
    <property type="entry name" value="MrpA_C/MbhE"/>
</dbReference>
<dbReference type="EMBL" id="JACHIV010000001">
    <property type="protein sequence ID" value="MBB5071831.1"/>
    <property type="molecule type" value="Genomic_DNA"/>
</dbReference>